<accession>A0A9X2KMF3</accession>
<evidence type="ECO:0000256" key="2">
    <source>
        <dbReference type="SAM" id="Phobius"/>
    </source>
</evidence>
<keyword evidence="2" id="KW-1133">Transmembrane helix</keyword>
<sequence>MTHTVLSAATVIAEEGHHVVNELPVQPIWFAIAFMATFIILAFVASSFGGRGVSRSDAAPSDLSSEEQAALSEYSKTRQG</sequence>
<protein>
    <submittedName>
        <fullName evidence="3">Uncharacterized protein</fullName>
    </submittedName>
</protein>
<keyword evidence="2" id="KW-0472">Membrane</keyword>
<name>A0A9X2KMF3_9MICC</name>
<dbReference type="AlphaFoldDB" id="A0A9X2KMF3"/>
<keyword evidence="2" id="KW-0812">Transmembrane</keyword>
<reference evidence="3" key="1">
    <citation type="submission" date="2022-06" db="EMBL/GenBank/DDBJ databases">
        <title>Rothia sp. isolated from sandalwood seedling.</title>
        <authorList>
            <person name="Tuikhar N."/>
            <person name="Kirdat K."/>
            <person name="Thorat V."/>
            <person name="Swetha P."/>
            <person name="Padma S."/>
            <person name="Sundararaj R."/>
            <person name="Yadav A."/>
        </authorList>
    </citation>
    <scope>NUCLEOTIDE SEQUENCE</scope>
    <source>
        <strain evidence="3">AR01</strain>
    </source>
</reference>
<keyword evidence="4" id="KW-1185">Reference proteome</keyword>
<dbReference type="Proteomes" id="UP001139502">
    <property type="component" value="Unassembled WGS sequence"/>
</dbReference>
<evidence type="ECO:0000313" key="3">
    <source>
        <dbReference type="EMBL" id="MCP3427136.1"/>
    </source>
</evidence>
<dbReference type="EMBL" id="JANAFB010000054">
    <property type="protein sequence ID" value="MCP3427136.1"/>
    <property type="molecule type" value="Genomic_DNA"/>
</dbReference>
<evidence type="ECO:0000256" key="1">
    <source>
        <dbReference type="SAM" id="MobiDB-lite"/>
    </source>
</evidence>
<evidence type="ECO:0000313" key="4">
    <source>
        <dbReference type="Proteomes" id="UP001139502"/>
    </source>
</evidence>
<feature type="region of interest" description="Disordered" evidence="1">
    <location>
        <begin position="51"/>
        <end position="80"/>
    </location>
</feature>
<comment type="caution">
    <text evidence="3">The sequence shown here is derived from an EMBL/GenBank/DDBJ whole genome shotgun (WGS) entry which is preliminary data.</text>
</comment>
<proteinExistence type="predicted"/>
<organism evidence="3 4">
    <name type="scientific">Rothia santali</name>
    <dbReference type="NCBI Taxonomy" id="2949643"/>
    <lineage>
        <taxon>Bacteria</taxon>
        <taxon>Bacillati</taxon>
        <taxon>Actinomycetota</taxon>
        <taxon>Actinomycetes</taxon>
        <taxon>Micrococcales</taxon>
        <taxon>Micrococcaceae</taxon>
        <taxon>Rothia</taxon>
    </lineage>
</organism>
<gene>
    <name evidence="3" type="ORF">NBM05_14230</name>
</gene>
<feature type="transmembrane region" description="Helical" evidence="2">
    <location>
        <begin position="28"/>
        <end position="48"/>
    </location>
</feature>
<dbReference type="RefSeq" id="WP_254168818.1">
    <property type="nucleotide sequence ID" value="NZ_JANAFB010000054.1"/>
</dbReference>